<dbReference type="InterPro" id="IPR036047">
    <property type="entry name" value="F-box-like_dom_sf"/>
</dbReference>
<dbReference type="InterPro" id="IPR032675">
    <property type="entry name" value="LRR_dom_sf"/>
</dbReference>
<dbReference type="SMART" id="SM00256">
    <property type="entry name" value="FBOX"/>
    <property type="match status" value="1"/>
</dbReference>
<dbReference type="PANTHER" id="PTHR34145:SF51">
    <property type="entry name" value="FBD DOMAIN-CONTAINING PROTEIN"/>
    <property type="match status" value="1"/>
</dbReference>
<name>A0A7J6G870_CANSA</name>
<reference evidence="2 3" key="1">
    <citation type="journal article" date="2020" name="bioRxiv">
        <title>Sequence and annotation of 42 cannabis genomes reveals extensive copy number variation in cannabinoid synthesis and pathogen resistance genes.</title>
        <authorList>
            <person name="Mckernan K.J."/>
            <person name="Helbert Y."/>
            <person name="Kane L.T."/>
            <person name="Ebling H."/>
            <person name="Zhang L."/>
            <person name="Liu B."/>
            <person name="Eaton Z."/>
            <person name="Mclaughlin S."/>
            <person name="Kingan S."/>
            <person name="Baybayan P."/>
            <person name="Concepcion G."/>
            <person name="Jordan M."/>
            <person name="Riva A."/>
            <person name="Barbazuk W."/>
            <person name="Harkins T."/>
        </authorList>
    </citation>
    <scope>NUCLEOTIDE SEQUENCE [LARGE SCALE GENOMIC DNA]</scope>
    <source>
        <strain evidence="3">cv. Jamaican Lion 4</strain>
        <tissue evidence="2">Leaf</tissue>
    </source>
</reference>
<dbReference type="Pfam" id="PF23622">
    <property type="entry name" value="LRR_At1g61320_AtMIF1"/>
    <property type="match status" value="2"/>
</dbReference>
<comment type="caution">
    <text evidence="2">The sequence shown here is derived from an EMBL/GenBank/DDBJ whole genome shotgun (WGS) entry which is preliminary data.</text>
</comment>
<dbReference type="Gene3D" id="3.80.10.10">
    <property type="entry name" value="Ribonuclease Inhibitor"/>
    <property type="match status" value="1"/>
</dbReference>
<feature type="domain" description="F-box" evidence="1">
    <location>
        <begin position="26"/>
        <end position="65"/>
    </location>
</feature>
<gene>
    <name evidence="2" type="ORF">F8388_022095</name>
</gene>
<dbReference type="AlphaFoldDB" id="A0A7J6G870"/>
<sequence>MIHHRSPPRRWRRRRRRRRTITDHPLPEPLIQTILKLLPPKDAIRASLTSKLWRSAWIASPLFEFDEQTLPFKQADFYDYVERTLALWLNHCDDHTLKMEKLSLCSDLGKDGIFFPRLIEFVSIATNRNVKIIQLQNRSKVYSGMISSNDSLWSLFSACKSLDVLSMNCFELSLGNSLPVISSVKKLHLSCVGIDESSLKNLLSSLPLLEELEVVFCFRFTELLISCPKLKILVANMFGNTAKYISIDAMNLQSFTYIRSLNSRGSVRFLKNCKFLKSMIIENTTFHTADEFEECLSQIPFLEYLNLECCHMVEEKEGVQISHSNLKSLVVRRCFSLHKAEFNTPNLRFFEYSGAVITLFKIRYCSGKLNAKIELYTGYLDGTEWFWFVKLRNFVEIFCDCEVLSMALHIEGFPEELRNNDMLPDPFFELRHLNISSSRYLISQYANFFDPLVKIFPCVETLKMKTRDCAISIEFDEDRDFTYNWKSLTSASNNDGHIKESVEAIVNSLSYSEEQNSANEYSEMDVRGRNGVNISNLHFGLELSG</sequence>
<protein>
    <recommendedName>
        <fullName evidence="1">F-box domain-containing protein</fullName>
    </recommendedName>
</protein>
<dbReference type="SUPFAM" id="SSF52047">
    <property type="entry name" value="RNI-like"/>
    <property type="match status" value="1"/>
</dbReference>
<evidence type="ECO:0000259" key="1">
    <source>
        <dbReference type="SMART" id="SM00256"/>
    </source>
</evidence>
<dbReference type="Pfam" id="PF00646">
    <property type="entry name" value="F-box"/>
    <property type="match status" value="1"/>
</dbReference>
<dbReference type="InterPro" id="IPR053772">
    <property type="entry name" value="At1g61320/At1g61330-like"/>
</dbReference>
<dbReference type="InterPro" id="IPR055357">
    <property type="entry name" value="LRR_At1g61320_AtMIF1"/>
</dbReference>
<dbReference type="PANTHER" id="PTHR34145">
    <property type="entry name" value="OS02G0105600 PROTEIN"/>
    <property type="match status" value="1"/>
</dbReference>
<dbReference type="Proteomes" id="UP000525078">
    <property type="component" value="Unassembled WGS sequence"/>
</dbReference>
<accession>A0A7J6G870</accession>
<dbReference type="SUPFAM" id="SSF81383">
    <property type="entry name" value="F-box domain"/>
    <property type="match status" value="1"/>
</dbReference>
<proteinExistence type="predicted"/>
<evidence type="ECO:0000313" key="2">
    <source>
        <dbReference type="EMBL" id="KAF4379008.1"/>
    </source>
</evidence>
<evidence type="ECO:0000313" key="3">
    <source>
        <dbReference type="Proteomes" id="UP000525078"/>
    </source>
</evidence>
<organism evidence="2 3">
    <name type="scientific">Cannabis sativa</name>
    <name type="common">Hemp</name>
    <name type="synonym">Marijuana</name>
    <dbReference type="NCBI Taxonomy" id="3483"/>
    <lineage>
        <taxon>Eukaryota</taxon>
        <taxon>Viridiplantae</taxon>
        <taxon>Streptophyta</taxon>
        <taxon>Embryophyta</taxon>
        <taxon>Tracheophyta</taxon>
        <taxon>Spermatophyta</taxon>
        <taxon>Magnoliopsida</taxon>
        <taxon>eudicotyledons</taxon>
        <taxon>Gunneridae</taxon>
        <taxon>Pentapetalae</taxon>
        <taxon>rosids</taxon>
        <taxon>fabids</taxon>
        <taxon>Rosales</taxon>
        <taxon>Cannabaceae</taxon>
        <taxon>Cannabis</taxon>
    </lineage>
</organism>
<dbReference type="InterPro" id="IPR001810">
    <property type="entry name" value="F-box_dom"/>
</dbReference>
<dbReference type="EMBL" id="JAATIP010000070">
    <property type="protein sequence ID" value="KAF4379008.1"/>
    <property type="molecule type" value="Genomic_DNA"/>
</dbReference>